<evidence type="ECO:0000313" key="2">
    <source>
        <dbReference type="EMBL" id="VDM85447.1"/>
    </source>
</evidence>
<dbReference type="Proteomes" id="UP000270094">
    <property type="component" value="Unassembled WGS sequence"/>
</dbReference>
<keyword evidence="3" id="KW-1185">Reference proteome</keyword>
<proteinExistence type="predicted"/>
<name>A0A3P7KAY0_STRVU</name>
<protein>
    <submittedName>
        <fullName evidence="2">Uncharacterized protein</fullName>
    </submittedName>
</protein>
<feature type="compositionally biased region" description="Basic and acidic residues" evidence="1">
    <location>
        <begin position="19"/>
        <end position="28"/>
    </location>
</feature>
<reference evidence="2 3" key="1">
    <citation type="submission" date="2018-11" db="EMBL/GenBank/DDBJ databases">
        <authorList>
            <consortium name="Pathogen Informatics"/>
        </authorList>
    </citation>
    <scope>NUCLEOTIDE SEQUENCE [LARGE SCALE GENOMIC DNA]</scope>
</reference>
<accession>A0A3P7KAY0</accession>
<dbReference type="OrthoDB" id="5859781at2759"/>
<dbReference type="AlphaFoldDB" id="A0A3P7KAY0"/>
<organism evidence="2 3">
    <name type="scientific">Strongylus vulgaris</name>
    <name type="common">Blood worm</name>
    <dbReference type="NCBI Taxonomy" id="40348"/>
    <lineage>
        <taxon>Eukaryota</taxon>
        <taxon>Metazoa</taxon>
        <taxon>Ecdysozoa</taxon>
        <taxon>Nematoda</taxon>
        <taxon>Chromadorea</taxon>
        <taxon>Rhabditida</taxon>
        <taxon>Rhabditina</taxon>
        <taxon>Rhabditomorpha</taxon>
        <taxon>Strongyloidea</taxon>
        <taxon>Strongylidae</taxon>
        <taxon>Strongylus</taxon>
    </lineage>
</organism>
<feature type="region of interest" description="Disordered" evidence="1">
    <location>
        <begin position="1"/>
        <end position="91"/>
    </location>
</feature>
<feature type="compositionally biased region" description="Basic and acidic residues" evidence="1">
    <location>
        <begin position="62"/>
        <end position="91"/>
    </location>
</feature>
<feature type="compositionally biased region" description="Acidic residues" evidence="1">
    <location>
        <begin position="1"/>
        <end position="18"/>
    </location>
</feature>
<evidence type="ECO:0000256" key="1">
    <source>
        <dbReference type="SAM" id="MobiDB-lite"/>
    </source>
</evidence>
<evidence type="ECO:0000313" key="3">
    <source>
        <dbReference type="Proteomes" id="UP000270094"/>
    </source>
</evidence>
<sequence length="91" mass="9866">MSDASEVDEDGVEDVTEESNEKADKTTDDLPESVDLFDSATAGSMIKENHGHTNDLSSSLTEKADDEFKRPAGCTQDKEASPRLHPVEVGR</sequence>
<gene>
    <name evidence="2" type="ORF">SVUK_LOCUS20445</name>
</gene>
<dbReference type="EMBL" id="UYYB01140596">
    <property type="protein sequence ID" value="VDM85447.1"/>
    <property type="molecule type" value="Genomic_DNA"/>
</dbReference>